<evidence type="ECO:0000313" key="2">
    <source>
        <dbReference type="Proteomes" id="UP001163321"/>
    </source>
</evidence>
<dbReference type="EMBL" id="CM047587">
    <property type="protein sequence ID" value="KAI9906259.1"/>
    <property type="molecule type" value="Genomic_DNA"/>
</dbReference>
<organism evidence="1 2">
    <name type="scientific">Peronosclerospora sorghi</name>
    <dbReference type="NCBI Taxonomy" id="230839"/>
    <lineage>
        <taxon>Eukaryota</taxon>
        <taxon>Sar</taxon>
        <taxon>Stramenopiles</taxon>
        <taxon>Oomycota</taxon>
        <taxon>Peronosporomycetes</taxon>
        <taxon>Peronosporales</taxon>
        <taxon>Peronosporaceae</taxon>
        <taxon>Peronosclerospora</taxon>
    </lineage>
</organism>
<protein>
    <submittedName>
        <fullName evidence="1">Uncharacterized protein</fullName>
    </submittedName>
</protein>
<dbReference type="Proteomes" id="UP001163321">
    <property type="component" value="Chromosome 8"/>
</dbReference>
<sequence length="250" mass="28182">MARTVMEEVARRWRLPLESEGTKLWGEYTAMLGSLFKGEERVKVIIKTPTIQELYVEAMAVGEVRGKAVYMDLSRAGSPERAGSMHISKVLYGAAKPYNTSIEASGVPEVDWQRFFNVSKQVPTIVRIDSVATNDYTRSCCVIVQKIPPTISDERQYKLEELAFDRLPFRDTEMKTITDILEYLNALIPGAEITDKNCKGVPLDYYCRSSKDTFRQHLRNIGTTTLKQIAAEVGNAGVELTCHICNDTHH</sequence>
<gene>
    <name evidence="1" type="ORF">PsorP6_003364</name>
</gene>
<comment type="caution">
    <text evidence="1">The sequence shown here is derived from an EMBL/GenBank/DDBJ whole genome shotgun (WGS) entry which is preliminary data.</text>
</comment>
<accession>A0ACC0VK12</accession>
<proteinExistence type="predicted"/>
<keyword evidence="2" id="KW-1185">Reference proteome</keyword>
<evidence type="ECO:0000313" key="1">
    <source>
        <dbReference type="EMBL" id="KAI9906259.1"/>
    </source>
</evidence>
<reference evidence="1 2" key="1">
    <citation type="journal article" date="2022" name="bioRxiv">
        <title>The genome of the oomycete Peronosclerospora sorghi, a cosmopolitan pathogen of maize and sorghum, is inflated with dispersed pseudogenes.</title>
        <authorList>
            <person name="Fletcher K."/>
            <person name="Martin F."/>
            <person name="Isakeit T."/>
            <person name="Cavanaugh K."/>
            <person name="Magill C."/>
            <person name="Michelmore R."/>
        </authorList>
    </citation>
    <scope>NUCLEOTIDE SEQUENCE [LARGE SCALE GENOMIC DNA]</scope>
    <source>
        <strain evidence="1">P6</strain>
    </source>
</reference>
<name>A0ACC0VK12_9STRA</name>